<feature type="binding site" evidence="1">
    <location>
        <begin position="134"/>
        <end position="136"/>
    </location>
    <ligand>
        <name>substrate</name>
    </ligand>
</feature>
<comment type="pathway">
    <text evidence="1">Amine and polyamine degradation; ethanolamine degradation.</text>
</comment>
<feature type="binding site" evidence="1">
    <location>
        <position position="375"/>
    </location>
    <ligand>
        <name>adenosylcob(III)alamin</name>
        <dbReference type="ChEBI" id="CHEBI:18408"/>
    </ligand>
</feature>
<dbReference type="AlphaFoldDB" id="A0AAW3WGN8"/>
<dbReference type="InterPro" id="IPR044941">
    <property type="entry name" value="EutB_N_sf"/>
</dbReference>
<keyword evidence="1" id="KW-0456">Lyase</keyword>
<dbReference type="Gene3D" id="1.10.220.70">
    <property type="entry name" value="lyase"/>
    <property type="match status" value="1"/>
</dbReference>
<dbReference type="Gene3D" id="2.30.170.30">
    <property type="entry name" value="ethanolamine ammonia-lyase heavy chain domain like"/>
    <property type="match status" value="1"/>
</dbReference>
<dbReference type="GO" id="GO:0005829">
    <property type="term" value="C:cytosol"/>
    <property type="evidence" value="ECO:0007669"/>
    <property type="project" value="TreeGrafter"/>
</dbReference>
<feature type="binding site" evidence="1">
    <location>
        <position position="261"/>
    </location>
    <ligand>
        <name>substrate</name>
    </ligand>
</feature>
<feature type="binding site" evidence="1">
    <location>
        <position position="336"/>
    </location>
    <ligand>
        <name>substrate</name>
    </ligand>
</feature>
<dbReference type="PIRSF" id="PIRSF018788">
    <property type="entry name" value="EutB"/>
    <property type="match status" value="1"/>
</dbReference>
<dbReference type="GO" id="GO:0009350">
    <property type="term" value="C:ethanolamine ammonia-lyase complex"/>
    <property type="evidence" value="ECO:0007669"/>
    <property type="project" value="UniProtKB-UniRule"/>
</dbReference>
<proteinExistence type="inferred from homology"/>
<keyword evidence="1" id="KW-0170">Cobalt</keyword>
<comment type="subunit">
    <text evidence="1">The basic unit is a heterodimer which dimerizes to form tetramers. The heterotetramers trimerize; 6 large subunits form a core ring with 6 small subunits projecting outwards.</text>
</comment>
<name>A0AAW3WGN8_CLOBE</name>
<gene>
    <name evidence="1" type="primary">eutB</name>
    <name evidence="2" type="ORF">HGI39_25950</name>
</gene>
<accession>A0AAW3WGN8</accession>
<comment type="similarity">
    <text evidence="1">Belongs to the EutB family.</text>
</comment>
<dbReference type="PANTHER" id="PTHR39329">
    <property type="entry name" value="ETHANOLAMINE AMMONIA-LYASE HEAVY CHAIN"/>
    <property type="match status" value="1"/>
</dbReference>
<feature type="binding site" evidence="1">
    <location>
        <position position="220"/>
    </location>
    <ligand>
        <name>adenosylcob(III)alamin</name>
        <dbReference type="ChEBI" id="CHEBI:18408"/>
    </ligand>
</feature>
<reference evidence="2" key="1">
    <citation type="submission" date="2020-04" db="EMBL/GenBank/DDBJ databases">
        <authorList>
            <person name="Brown S."/>
        </authorList>
    </citation>
    <scope>NUCLEOTIDE SEQUENCE</scope>
    <source>
        <strain evidence="2">DJ015</strain>
    </source>
</reference>
<dbReference type="HAMAP" id="MF_00861">
    <property type="entry name" value="EutB"/>
    <property type="match status" value="1"/>
</dbReference>
<comment type="caution">
    <text evidence="2">The sequence shown here is derived from an EMBL/GenBank/DDBJ whole genome shotgun (WGS) entry which is preliminary data.</text>
</comment>
<dbReference type="NCBIfam" id="NF011649">
    <property type="entry name" value="PRK15067.1"/>
    <property type="match status" value="1"/>
</dbReference>
<dbReference type="GO" id="GO:0006520">
    <property type="term" value="P:amino acid metabolic process"/>
    <property type="evidence" value="ECO:0007669"/>
    <property type="project" value="InterPro"/>
</dbReference>
<organism evidence="2 3">
    <name type="scientific">Clostridium beijerinckii</name>
    <name type="common">Clostridium MP</name>
    <dbReference type="NCBI Taxonomy" id="1520"/>
    <lineage>
        <taxon>Bacteria</taxon>
        <taxon>Bacillati</taxon>
        <taxon>Bacillota</taxon>
        <taxon>Clostridia</taxon>
        <taxon>Eubacteriales</taxon>
        <taxon>Clostridiaceae</taxon>
        <taxon>Clostridium</taxon>
    </lineage>
</organism>
<dbReference type="GO" id="GO:0046336">
    <property type="term" value="P:ethanolamine catabolic process"/>
    <property type="evidence" value="ECO:0007669"/>
    <property type="project" value="UniProtKB-UniRule"/>
</dbReference>
<feature type="binding site" evidence="1">
    <location>
        <position position="168"/>
    </location>
    <ligand>
        <name>adenosylcob(III)alamin</name>
        <dbReference type="ChEBI" id="CHEBI:18408"/>
    </ligand>
</feature>
<dbReference type="GO" id="GO:0031419">
    <property type="term" value="F:cobalamin binding"/>
    <property type="evidence" value="ECO:0007669"/>
    <property type="project" value="UniProtKB-UniRule"/>
</dbReference>
<dbReference type="Proteomes" id="UP001194098">
    <property type="component" value="Unassembled WGS sequence"/>
</dbReference>
<feature type="binding site" evidence="1">
    <location>
        <position position="167"/>
    </location>
    <ligand>
        <name>substrate</name>
    </ligand>
</feature>
<dbReference type="GO" id="GO:0031471">
    <property type="term" value="C:ethanolamine degradation polyhedral organelle"/>
    <property type="evidence" value="ECO:0007669"/>
    <property type="project" value="UniProtKB-UniRule"/>
</dbReference>
<dbReference type="Gene3D" id="3.20.20.70">
    <property type="entry name" value="Aldolase class I"/>
    <property type="match status" value="1"/>
</dbReference>
<keyword evidence="1" id="KW-0846">Cobalamin</keyword>
<comment type="cofactor">
    <cofactor evidence="1">
        <name>adenosylcob(III)alamin</name>
        <dbReference type="ChEBI" id="CHEBI:18408"/>
    </cofactor>
    <text evidence="1">Binds between the large and small subunits.</text>
</comment>
<dbReference type="InterPro" id="IPR044939">
    <property type="entry name" value="EutB_dom_2_sf"/>
</dbReference>
<dbReference type="EMBL" id="JABAGV010000190">
    <property type="protein sequence ID" value="MBC2478054.1"/>
    <property type="molecule type" value="Genomic_DNA"/>
</dbReference>
<dbReference type="EC" id="4.3.1.7" evidence="1"/>
<sequence length="431" mass="47078">MILRTGDRLAGIIAESTAERVAAKVVLSELTIGDLRNNPVVDYDIDEVTRVIQDGVNEEIYNGIRGMTIGDFREFLLSSSGDEIKAIRDGLTSEVIAGVTKLMSNMDLICASKKLVNIATCNTTIGKLGTLSARLQPNHPTDNIEGIMASVMEGISYGVGDALIGLNPAVDTIDSVSRILKAFREFMEKFKIPTQNCVLAHVTTQMEALKKGAPMDVMFQSIAGSEISNRGFGIDVKLIDEAYAMMKELKASKGENFMYFETGQGSELSSDGHNGADQLTMEARCYGFAKKYNPFLVNTVVGFIGPEYLYDGAQVIRAGLEDHFMGKLTGLSMGVDVCYTNHMKADQNDLENLAILLAQANCNYFMGIPGGDDVMLMYQSSSYHDIATLREVTNKRPIKEFETRLEELGIMKNGILTSRAGDPSIFLNMGV</sequence>
<dbReference type="InterPro" id="IPR010628">
    <property type="entry name" value="EutB"/>
</dbReference>
<evidence type="ECO:0000313" key="2">
    <source>
        <dbReference type="EMBL" id="MBC2478054.1"/>
    </source>
</evidence>
<dbReference type="RefSeq" id="WP_185687117.1">
    <property type="nucleotide sequence ID" value="NZ_JABAGV010000190.1"/>
</dbReference>
<dbReference type="PANTHER" id="PTHR39329:SF1">
    <property type="entry name" value="ETHANOLAMINE AMMONIA-LYASE LARGE SUBUNIT"/>
    <property type="match status" value="1"/>
</dbReference>
<feature type="binding site" evidence="1">
    <location>
        <position position="269"/>
    </location>
    <ligand>
        <name>adenosylcob(III)alamin</name>
        <dbReference type="ChEBI" id="CHEBI:18408"/>
    </ligand>
</feature>
<reference evidence="2" key="2">
    <citation type="journal article" date="2022" name="Nat. Biotechnol.">
        <title>Carbon-negative production of acetone and isopropanol by gas fermentation at industrial pilot scale.</title>
        <authorList>
            <person name="Liew F.E."/>
            <person name="Nogle R."/>
            <person name="Abdalla T."/>
            <person name="Rasor B.J."/>
            <person name="Canter C."/>
            <person name="Jensen R.O."/>
            <person name="Wang L."/>
            <person name="Strutz J."/>
            <person name="Chirania P."/>
            <person name="De Tissera S."/>
            <person name="Mueller A.P."/>
            <person name="Ruan Z."/>
            <person name="Gao A."/>
            <person name="Tran L."/>
            <person name="Engle N.L."/>
            <person name="Bromley J.C."/>
            <person name="Daniell J."/>
            <person name="Conrado R."/>
            <person name="Tschaplinski T.J."/>
            <person name="Giannone R.J."/>
            <person name="Hettich R.L."/>
            <person name="Karim A.S."/>
            <person name="Simpson S.D."/>
            <person name="Brown S.D."/>
            <person name="Leang C."/>
            <person name="Jewett M.C."/>
            <person name="Kopke M."/>
        </authorList>
    </citation>
    <scope>NUCLEOTIDE SEQUENCE</scope>
    <source>
        <strain evidence="2">DJ015</strain>
    </source>
</reference>
<dbReference type="InterPro" id="IPR013785">
    <property type="entry name" value="Aldolase_TIM"/>
</dbReference>
<comment type="subcellular location">
    <subcellularLocation>
        <location evidence="1">Bacterial microcompartment</location>
    </subcellularLocation>
</comment>
<keyword evidence="1" id="KW-1283">Bacterial microcompartment</keyword>
<evidence type="ECO:0000313" key="3">
    <source>
        <dbReference type="Proteomes" id="UP001194098"/>
    </source>
</evidence>
<dbReference type="Pfam" id="PF06751">
    <property type="entry name" value="EutB"/>
    <property type="match status" value="1"/>
</dbReference>
<comment type="function">
    <text evidence="1">Catalyzes the deamination of various vicinal amino-alcohols to oxo compounds. Allows this organism to utilize ethanolamine as the sole source of nitrogen and carbon in the presence of vitamin B12.</text>
</comment>
<protein>
    <recommendedName>
        <fullName evidence="1">Ethanolamine ammonia-lyase large subunit</fullName>
        <shortName evidence="1">EAL large subunit</shortName>
        <ecNumber evidence="1">4.3.1.7</ecNumber>
    </recommendedName>
</protein>
<evidence type="ECO:0000256" key="1">
    <source>
        <dbReference type="HAMAP-Rule" id="MF_00861"/>
    </source>
</evidence>
<dbReference type="GO" id="GO:0008851">
    <property type="term" value="F:ethanolamine ammonia-lyase activity"/>
    <property type="evidence" value="ECO:0007669"/>
    <property type="project" value="UniProtKB-UniRule"/>
</dbReference>
<comment type="catalytic activity">
    <reaction evidence="1">
        <text>ethanolamine = acetaldehyde + NH4(+)</text>
        <dbReference type="Rhea" id="RHEA:15313"/>
        <dbReference type="ChEBI" id="CHEBI:15343"/>
        <dbReference type="ChEBI" id="CHEBI:28938"/>
        <dbReference type="ChEBI" id="CHEBI:57603"/>
        <dbReference type="EC" id="4.3.1.7"/>
    </reaction>
</comment>